<dbReference type="OrthoDB" id="3181259at2759"/>
<dbReference type="PANTHER" id="PTHR38926:SF5">
    <property type="entry name" value="F-BOX AND LEUCINE-RICH REPEAT PROTEIN 6"/>
    <property type="match status" value="1"/>
</dbReference>
<protein>
    <recommendedName>
        <fullName evidence="3">F-box domain-containing protein</fullName>
    </recommendedName>
</protein>
<name>A0A067N483_BOTB1</name>
<dbReference type="STRING" id="930990.A0A067N483"/>
<dbReference type="InterPro" id="IPR032675">
    <property type="entry name" value="LRR_dom_sf"/>
</dbReference>
<keyword evidence="2" id="KW-1185">Reference proteome</keyword>
<gene>
    <name evidence="1" type="ORF">BOTBODRAFT_479178</name>
</gene>
<evidence type="ECO:0000313" key="2">
    <source>
        <dbReference type="Proteomes" id="UP000027195"/>
    </source>
</evidence>
<organism evidence="1 2">
    <name type="scientific">Botryobasidium botryosum (strain FD-172 SS1)</name>
    <dbReference type="NCBI Taxonomy" id="930990"/>
    <lineage>
        <taxon>Eukaryota</taxon>
        <taxon>Fungi</taxon>
        <taxon>Dikarya</taxon>
        <taxon>Basidiomycota</taxon>
        <taxon>Agaricomycotina</taxon>
        <taxon>Agaricomycetes</taxon>
        <taxon>Cantharellales</taxon>
        <taxon>Botryobasidiaceae</taxon>
        <taxon>Botryobasidium</taxon>
    </lineage>
</organism>
<dbReference type="PANTHER" id="PTHR38926">
    <property type="entry name" value="F-BOX DOMAIN CONTAINING PROTEIN, EXPRESSED"/>
    <property type="match status" value="1"/>
</dbReference>
<sequence>MLYHIFELAYTSLFNEEFLEEGDRGAVMLVHNLSQVSKQWREIVLLDPQLWAIIDIPNRLFVQTCVTRSRNVPLRIHLNSGDTDITPQRKKAVGECIPILATCIDRWQSLSHDNVCMETLHLLFAHPAPKVETLRLEGVGNWEMFDIPDGFFNGKLPRLRQLRLVACRLPLNPSNYNGLTELSLFSIEFIDSSMCDLLGVLVACPALEIFRFHQVYIHDTQLSDHALLNICPVDMPQLRELSIAHSEDPVLPKIILGSIRPPPSVHLRIVDTIETYDDLRSILPLHTELKSTLQSLLDIEELAFTFGVKPPRSKSIDACDIRAVSRRKSPDRLPYPVMTLFLFPIEPDQGLPEGFELSGRLFQNIGRELPLPRLKTLKIIRLDSEILSAASFAGVLDNLSSVELLELVSRSTIFVRAPAFTSDQRLCPSLETLRLEHSSITGEDLLTIVESRAPVTDGAPSQAGTSSLRLVLADCSAISQSYVEELGAYAEVIVKF</sequence>
<accession>A0A067N483</accession>
<dbReference type="InParanoid" id="A0A067N483"/>
<evidence type="ECO:0008006" key="3">
    <source>
        <dbReference type="Google" id="ProtNLM"/>
    </source>
</evidence>
<proteinExistence type="predicted"/>
<dbReference type="EMBL" id="KL198020">
    <property type="protein sequence ID" value="KDQ18927.1"/>
    <property type="molecule type" value="Genomic_DNA"/>
</dbReference>
<evidence type="ECO:0000313" key="1">
    <source>
        <dbReference type="EMBL" id="KDQ18927.1"/>
    </source>
</evidence>
<dbReference type="Gene3D" id="3.80.10.10">
    <property type="entry name" value="Ribonuclease Inhibitor"/>
    <property type="match status" value="1"/>
</dbReference>
<dbReference type="HOGENOM" id="CLU_024199_1_0_1"/>
<dbReference type="SUPFAM" id="SSF52047">
    <property type="entry name" value="RNI-like"/>
    <property type="match status" value="1"/>
</dbReference>
<dbReference type="Proteomes" id="UP000027195">
    <property type="component" value="Unassembled WGS sequence"/>
</dbReference>
<dbReference type="AlphaFoldDB" id="A0A067N483"/>
<reference evidence="2" key="1">
    <citation type="journal article" date="2014" name="Proc. Natl. Acad. Sci. U.S.A.">
        <title>Extensive sampling of basidiomycete genomes demonstrates inadequacy of the white-rot/brown-rot paradigm for wood decay fungi.</title>
        <authorList>
            <person name="Riley R."/>
            <person name="Salamov A.A."/>
            <person name="Brown D.W."/>
            <person name="Nagy L.G."/>
            <person name="Floudas D."/>
            <person name="Held B.W."/>
            <person name="Levasseur A."/>
            <person name="Lombard V."/>
            <person name="Morin E."/>
            <person name="Otillar R."/>
            <person name="Lindquist E.A."/>
            <person name="Sun H."/>
            <person name="LaButti K.M."/>
            <person name="Schmutz J."/>
            <person name="Jabbour D."/>
            <person name="Luo H."/>
            <person name="Baker S.E."/>
            <person name="Pisabarro A.G."/>
            <person name="Walton J.D."/>
            <person name="Blanchette R.A."/>
            <person name="Henrissat B."/>
            <person name="Martin F."/>
            <person name="Cullen D."/>
            <person name="Hibbett D.S."/>
            <person name="Grigoriev I.V."/>
        </authorList>
    </citation>
    <scope>NUCLEOTIDE SEQUENCE [LARGE SCALE GENOMIC DNA]</scope>
    <source>
        <strain evidence="2">FD-172 SS1</strain>
    </source>
</reference>